<dbReference type="CDD" id="cd04301">
    <property type="entry name" value="NAT_SF"/>
    <property type="match status" value="1"/>
</dbReference>
<organism evidence="2 3">
    <name type="scientific">Anaerocolumna aminovalerica</name>
    <dbReference type="NCBI Taxonomy" id="1527"/>
    <lineage>
        <taxon>Bacteria</taxon>
        <taxon>Bacillati</taxon>
        <taxon>Bacillota</taxon>
        <taxon>Clostridia</taxon>
        <taxon>Lachnospirales</taxon>
        <taxon>Lachnospiraceae</taxon>
        <taxon>Anaerocolumna</taxon>
    </lineage>
</organism>
<accession>A0A1I5IW85</accession>
<dbReference type="GO" id="GO:0016747">
    <property type="term" value="F:acyltransferase activity, transferring groups other than amino-acyl groups"/>
    <property type="evidence" value="ECO:0007669"/>
    <property type="project" value="InterPro"/>
</dbReference>
<protein>
    <submittedName>
        <fullName evidence="2">Acetyltransferase (GNAT) family protein</fullName>
    </submittedName>
</protein>
<dbReference type="PANTHER" id="PTHR46825:SF9">
    <property type="entry name" value="BETA-LACTAMASE-RELATED DOMAIN-CONTAINING PROTEIN"/>
    <property type="match status" value="1"/>
</dbReference>
<dbReference type="InterPro" id="IPR000182">
    <property type="entry name" value="GNAT_dom"/>
</dbReference>
<dbReference type="Proteomes" id="UP000198806">
    <property type="component" value="Unassembled WGS sequence"/>
</dbReference>
<evidence type="ECO:0000313" key="3">
    <source>
        <dbReference type="Proteomes" id="UP000198806"/>
    </source>
</evidence>
<dbReference type="SUPFAM" id="SSF55729">
    <property type="entry name" value="Acyl-CoA N-acyltransferases (Nat)"/>
    <property type="match status" value="1"/>
</dbReference>
<sequence>MNSYNKDFSSRIDEIAQKWDISGGYAVLKNGEILHKNIYGYADRDFGIPTTKDCTYSFHTHSQLLIGICLMQLIDDKRIKLTDKLSCYIPEYKHGNRITIKNLVKYNSGIPDFFYGKLMIDLNESKEHMDLPVAERIYVETKTLYTHRTFKQVLSLIGEQELDFEPGTNEDRSETNWIFLGEIIKRITGMSLYEYEKKYIFNPLNMDSTIEGYHANTVSYVSYRSKELIRVPVDYNVEGVFTTNFNDLCKLLNGLTEGKLLSGKAWKAMLKYDSEGNGICIENSNGIACSQIEFIGYGFMVYFNQENGLCYGNLQNEELLLSNEGGIWNFFRKEAREEIEGLFTYPMDTKMIRINKKNIWNALNIKVEPEQIEYVLEAKSSIAMCLAYKNYQAFAEMEGDRVVGLLVLDINKKKDHYYISIVQIDRRYQGRGYGKIMMEWAVEYLKKQGAKELEIGVSRFNIAAQKLYQSVGFDIKSVYEDGITMHAVL</sequence>
<evidence type="ECO:0000259" key="1">
    <source>
        <dbReference type="PROSITE" id="PS51186"/>
    </source>
</evidence>
<evidence type="ECO:0000313" key="2">
    <source>
        <dbReference type="EMBL" id="SFO64752.1"/>
    </source>
</evidence>
<dbReference type="InterPro" id="IPR012338">
    <property type="entry name" value="Beta-lactam/transpept-like"/>
</dbReference>
<reference evidence="2 3" key="1">
    <citation type="submission" date="2016-10" db="EMBL/GenBank/DDBJ databases">
        <authorList>
            <person name="de Groot N.N."/>
        </authorList>
    </citation>
    <scope>NUCLEOTIDE SEQUENCE [LARGE SCALE GENOMIC DNA]</scope>
    <source>
        <strain evidence="2 3">DSM 1283</strain>
    </source>
</reference>
<dbReference type="Gene3D" id="3.40.710.10">
    <property type="entry name" value="DD-peptidase/beta-lactamase superfamily"/>
    <property type="match status" value="1"/>
</dbReference>
<dbReference type="STRING" id="1527.SAMN04489757_15512"/>
<dbReference type="InterPro" id="IPR001466">
    <property type="entry name" value="Beta-lactam-related"/>
</dbReference>
<gene>
    <name evidence="2" type="ORF">SAMN04489757_15512</name>
</gene>
<dbReference type="Gene3D" id="3.40.630.30">
    <property type="match status" value="1"/>
</dbReference>
<keyword evidence="3" id="KW-1185">Reference proteome</keyword>
<dbReference type="OrthoDB" id="9797709at2"/>
<dbReference type="EMBL" id="FOWD01000055">
    <property type="protein sequence ID" value="SFO64752.1"/>
    <property type="molecule type" value="Genomic_DNA"/>
</dbReference>
<dbReference type="PANTHER" id="PTHR46825">
    <property type="entry name" value="D-ALANYL-D-ALANINE-CARBOXYPEPTIDASE/ENDOPEPTIDASE AMPH"/>
    <property type="match status" value="1"/>
</dbReference>
<name>A0A1I5IW85_9FIRM</name>
<dbReference type="InterPro" id="IPR050491">
    <property type="entry name" value="AmpC-like"/>
</dbReference>
<feature type="domain" description="N-acetyltransferase" evidence="1">
    <location>
        <begin position="347"/>
        <end position="489"/>
    </location>
</feature>
<dbReference type="PROSITE" id="PS51186">
    <property type="entry name" value="GNAT"/>
    <property type="match status" value="1"/>
</dbReference>
<dbReference type="RefSeq" id="WP_091688979.1">
    <property type="nucleotide sequence ID" value="NZ_BAABFM010000036.1"/>
</dbReference>
<dbReference type="Pfam" id="PF00144">
    <property type="entry name" value="Beta-lactamase"/>
    <property type="match status" value="1"/>
</dbReference>
<dbReference type="AlphaFoldDB" id="A0A1I5IW85"/>
<proteinExistence type="predicted"/>
<keyword evidence="2" id="KW-0808">Transferase</keyword>
<dbReference type="SUPFAM" id="SSF56601">
    <property type="entry name" value="beta-lactamase/transpeptidase-like"/>
    <property type="match status" value="1"/>
</dbReference>
<dbReference type="Pfam" id="PF00583">
    <property type="entry name" value="Acetyltransf_1"/>
    <property type="match status" value="1"/>
</dbReference>
<dbReference type="InterPro" id="IPR016181">
    <property type="entry name" value="Acyl_CoA_acyltransferase"/>
</dbReference>